<dbReference type="PANTHER" id="PTHR30349">
    <property type="entry name" value="PHAGE INTEGRASE-RELATED"/>
    <property type="match status" value="1"/>
</dbReference>
<name>E6VXP9_PSEA9</name>
<dbReference type="Gene3D" id="1.10.443.10">
    <property type="entry name" value="Intergrase catalytic core"/>
    <property type="match status" value="1"/>
</dbReference>
<dbReference type="InterPro" id="IPR011010">
    <property type="entry name" value="DNA_brk_join_enz"/>
</dbReference>
<dbReference type="Pfam" id="PF00589">
    <property type="entry name" value="Phage_integrase"/>
    <property type="match status" value="1"/>
</dbReference>
<dbReference type="InterPro" id="IPR044068">
    <property type="entry name" value="CB"/>
</dbReference>
<gene>
    <name evidence="8" type="ordered locus">Daes_0486</name>
</gene>
<keyword evidence="2" id="KW-0229">DNA integration</keyword>
<accession>E6VXP9</accession>
<dbReference type="InterPro" id="IPR013762">
    <property type="entry name" value="Integrase-like_cat_sf"/>
</dbReference>
<dbReference type="OrthoDB" id="5418320at2"/>
<evidence type="ECO:0000256" key="1">
    <source>
        <dbReference type="ARBA" id="ARBA00008857"/>
    </source>
</evidence>
<reference evidence="8 9" key="2">
    <citation type="journal article" date="2014" name="Genome Announc.">
        <title>Complete Genome Sequence of the Subsurface, Mesophilic Sulfate-Reducing Bacterium Desulfovibrio aespoeensis Aspo-2.</title>
        <authorList>
            <person name="Pedersen K."/>
            <person name="Bengtsson A."/>
            <person name="Edlund J."/>
            <person name="Rabe L."/>
            <person name="Hazen T."/>
            <person name="Chakraborty R."/>
            <person name="Goodwin L."/>
            <person name="Shapiro N."/>
        </authorList>
    </citation>
    <scope>NUCLEOTIDE SEQUENCE [LARGE SCALE GENOMIC DNA]</scope>
    <source>
        <strain evidence="9">ATCC 700646 / DSM 10631 / Aspo-2</strain>
    </source>
</reference>
<evidence type="ECO:0000256" key="4">
    <source>
        <dbReference type="ARBA" id="ARBA00023172"/>
    </source>
</evidence>
<comment type="similarity">
    <text evidence="1">Belongs to the 'phage' integrase family.</text>
</comment>
<evidence type="ECO:0000313" key="9">
    <source>
        <dbReference type="Proteomes" id="UP000002191"/>
    </source>
</evidence>
<dbReference type="GO" id="GO:0006310">
    <property type="term" value="P:DNA recombination"/>
    <property type="evidence" value="ECO:0007669"/>
    <property type="project" value="UniProtKB-KW"/>
</dbReference>
<evidence type="ECO:0000256" key="5">
    <source>
        <dbReference type="PROSITE-ProRule" id="PRU01248"/>
    </source>
</evidence>
<dbReference type="InterPro" id="IPR050090">
    <property type="entry name" value="Tyrosine_recombinase_XerCD"/>
</dbReference>
<feature type="domain" description="Tyr recombinase" evidence="6">
    <location>
        <begin position="162"/>
        <end position="335"/>
    </location>
</feature>
<evidence type="ECO:0000313" key="8">
    <source>
        <dbReference type="EMBL" id="ADU61507.1"/>
    </source>
</evidence>
<dbReference type="AlphaFoldDB" id="E6VXP9"/>
<organism evidence="8 9">
    <name type="scientific">Pseudodesulfovibrio aespoeensis (strain ATCC 700646 / DSM 10631 / Aspo-2)</name>
    <name type="common">Desulfovibrio aespoeensis</name>
    <dbReference type="NCBI Taxonomy" id="643562"/>
    <lineage>
        <taxon>Bacteria</taxon>
        <taxon>Pseudomonadati</taxon>
        <taxon>Thermodesulfobacteriota</taxon>
        <taxon>Desulfovibrionia</taxon>
        <taxon>Desulfovibrionales</taxon>
        <taxon>Desulfovibrionaceae</taxon>
    </lineage>
</organism>
<reference evidence="9" key="1">
    <citation type="submission" date="2010-12" db="EMBL/GenBank/DDBJ databases">
        <title>Complete sequence of Desulfovibrio aespoeensis Aspo-2.</title>
        <authorList>
            <consortium name="US DOE Joint Genome Institute"/>
            <person name="Lucas S."/>
            <person name="Copeland A."/>
            <person name="Lapidus A."/>
            <person name="Cheng J.-F."/>
            <person name="Goodwin L."/>
            <person name="Pitluck S."/>
            <person name="Chertkov O."/>
            <person name="Misra M."/>
            <person name="Detter J.C."/>
            <person name="Han C."/>
            <person name="Tapia R."/>
            <person name="Land M."/>
            <person name="Hauser L."/>
            <person name="Kyrpides N."/>
            <person name="Ivanova N."/>
            <person name="Ovchinnikova G."/>
            <person name="Pedersen K."/>
            <person name="Jagevall S."/>
            <person name="Hazen T."/>
            <person name="Woyke T."/>
        </authorList>
    </citation>
    <scope>NUCLEOTIDE SEQUENCE [LARGE SCALE GENOMIC DNA]</scope>
    <source>
        <strain evidence="9">ATCC 700646 / DSM 10631 / Aspo-2</strain>
    </source>
</reference>
<dbReference type="STRING" id="643562.Daes_0486"/>
<evidence type="ECO:0000256" key="2">
    <source>
        <dbReference type="ARBA" id="ARBA00022908"/>
    </source>
</evidence>
<dbReference type="SUPFAM" id="SSF56349">
    <property type="entry name" value="DNA breaking-rejoining enzymes"/>
    <property type="match status" value="1"/>
</dbReference>
<keyword evidence="4" id="KW-0233">DNA recombination</keyword>
<evidence type="ECO:0000259" key="7">
    <source>
        <dbReference type="PROSITE" id="PS51900"/>
    </source>
</evidence>
<dbReference type="CDD" id="cd00796">
    <property type="entry name" value="INT_Rci_Hp1_C"/>
    <property type="match status" value="1"/>
</dbReference>
<dbReference type="HOGENOM" id="CLU_027562_17_7_7"/>
<dbReference type="PROSITE" id="PS51900">
    <property type="entry name" value="CB"/>
    <property type="match status" value="1"/>
</dbReference>
<dbReference type="GO" id="GO:0003677">
    <property type="term" value="F:DNA binding"/>
    <property type="evidence" value="ECO:0007669"/>
    <property type="project" value="UniProtKB-UniRule"/>
</dbReference>
<dbReference type="InterPro" id="IPR010998">
    <property type="entry name" value="Integrase_recombinase_N"/>
</dbReference>
<proteinExistence type="inferred from homology"/>
<dbReference type="RefSeq" id="WP_013513444.1">
    <property type="nucleotide sequence ID" value="NC_014844.1"/>
</dbReference>
<dbReference type="GO" id="GO:0015074">
    <property type="term" value="P:DNA integration"/>
    <property type="evidence" value="ECO:0007669"/>
    <property type="project" value="UniProtKB-KW"/>
</dbReference>
<dbReference type="eggNOG" id="COG0582">
    <property type="taxonomic scope" value="Bacteria"/>
</dbReference>
<sequence length="340" mass="39527">MSVGKTQDGRFYVQYRVQYRNSPKREYFGKGTEAKRAARERDAEIKLMKTRNEDVRESHIYLDELAKAYIEHEKVKGRDRKFLIEVRNRLNKSFLPALNHVPVHKLKARDFDKLALEYKDLSNSSFNRYITYLNVIFNFGVEFEHIEKNPMTNWRKRVMKREKPRDLEITIDDVRAIMAHAAPHVQKAIKLILSTGCRPGKSELLRIKYSDVDFDAKRVRIRGSKTARSDRYVPLRDEFLAEIRGWQDAAESDYIVEFEGKQLNGFKKGFNAAVRRSGIGKKVVPYHLRHFFASSLLANKADIKAVASLMGHAGPDMLFKVYYHLIGDSEKEAVEKLPTL</sequence>
<protein>
    <submittedName>
        <fullName evidence="8">Integrase family protein</fullName>
    </submittedName>
</protein>
<keyword evidence="9" id="KW-1185">Reference proteome</keyword>
<dbReference type="KEGG" id="das:Daes_0486"/>
<dbReference type="Proteomes" id="UP000002191">
    <property type="component" value="Chromosome"/>
</dbReference>
<dbReference type="EMBL" id="CP002431">
    <property type="protein sequence ID" value="ADU61507.1"/>
    <property type="molecule type" value="Genomic_DNA"/>
</dbReference>
<dbReference type="Gene3D" id="1.10.150.130">
    <property type="match status" value="1"/>
</dbReference>
<keyword evidence="3 5" id="KW-0238">DNA-binding</keyword>
<dbReference type="PROSITE" id="PS51898">
    <property type="entry name" value="TYR_RECOMBINASE"/>
    <property type="match status" value="1"/>
</dbReference>
<evidence type="ECO:0000256" key="3">
    <source>
        <dbReference type="ARBA" id="ARBA00023125"/>
    </source>
</evidence>
<feature type="domain" description="Core-binding (CB)" evidence="7">
    <location>
        <begin position="60"/>
        <end position="141"/>
    </location>
</feature>
<dbReference type="PANTHER" id="PTHR30349:SF41">
    <property type="entry name" value="INTEGRASE_RECOMBINASE PROTEIN MJ0367-RELATED"/>
    <property type="match status" value="1"/>
</dbReference>
<dbReference type="InterPro" id="IPR002104">
    <property type="entry name" value="Integrase_catalytic"/>
</dbReference>
<evidence type="ECO:0000259" key="6">
    <source>
        <dbReference type="PROSITE" id="PS51898"/>
    </source>
</evidence>